<evidence type="ECO:0000313" key="2">
    <source>
        <dbReference type="Proteomes" id="UP000265520"/>
    </source>
</evidence>
<sequence length="52" mass="5891">PPDSLVCNIHPVRSLDSFNSSLKAFWLREPTVTKVTVPMRSVTENRKVARLP</sequence>
<dbReference type="AlphaFoldDB" id="A0A392TLJ7"/>
<comment type="caution">
    <text evidence="1">The sequence shown here is derived from an EMBL/GenBank/DDBJ whole genome shotgun (WGS) entry which is preliminary data.</text>
</comment>
<protein>
    <submittedName>
        <fullName evidence="1">Uncharacterized protein</fullName>
    </submittedName>
</protein>
<dbReference type="Proteomes" id="UP000265520">
    <property type="component" value="Unassembled WGS sequence"/>
</dbReference>
<reference evidence="1 2" key="1">
    <citation type="journal article" date="2018" name="Front. Plant Sci.">
        <title>Red Clover (Trifolium pratense) and Zigzag Clover (T. medium) - A Picture of Genomic Similarities and Differences.</title>
        <authorList>
            <person name="Dluhosova J."/>
            <person name="Istvanek J."/>
            <person name="Nedelnik J."/>
            <person name="Repkova J."/>
        </authorList>
    </citation>
    <scope>NUCLEOTIDE SEQUENCE [LARGE SCALE GENOMIC DNA]</scope>
    <source>
        <strain evidence="2">cv. 10/8</strain>
        <tissue evidence="1">Leaf</tissue>
    </source>
</reference>
<accession>A0A392TLJ7</accession>
<evidence type="ECO:0000313" key="1">
    <source>
        <dbReference type="EMBL" id="MCI61842.1"/>
    </source>
</evidence>
<keyword evidence="2" id="KW-1185">Reference proteome</keyword>
<feature type="non-terminal residue" evidence="1">
    <location>
        <position position="1"/>
    </location>
</feature>
<proteinExistence type="predicted"/>
<name>A0A392TLJ7_9FABA</name>
<organism evidence="1 2">
    <name type="scientific">Trifolium medium</name>
    <dbReference type="NCBI Taxonomy" id="97028"/>
    <lineage>
        <taxon>Eukaryota</taxon>
        <taxon>Viridiplantae</taxon>
        <taxon>Streptophyta</taxon>
        <taxon>Embryophyta</taxon>
        <taxon>Tracheophyta</taxon>
        <taxon>Spermatophyta</taxon>
        <taxon>Magnoliopsida</taxon>
        <taxon>eudicotyledons</taxon>
        <taxon>Gunneridae</taxon>
        <taxon>Pentapetalae</taxon>
        <taxon>rosids</taxon>
        <taxon>fabids</taxon>
        <taxon>Fabales</taxon>
        <taxon>Fabaceae</taxon>
        <taxon>Papilionoideae</taxon>
        <taxon>50 kb inversion clade</taxon>
        <taxon>NPAAA clade</taxon>
        <taxon>Hologalegina</taxon>
        <taxon>IRL clade</taxon>
        <taxon>Trifolieae</taxon>
        <taxon>Trifolium</taxon>
    </lineage>
</organism>
<dbReference type="EMBL" id="LXQA010607447">
    <property type="protein sequence ID" value="MCI61842.1"/>
    <property type="molecule type" value="Genomic_DNA"/>
</dbReference>